<evidence type="ECO:0000256" key="11">
    <source>
        <dbReference type="ARBA" id="ARBA00023316"/>
    </source>
</evidence>
<dbReference type="PANTHER" id="PTHR31297:SF34">
    <property type="entry name" value="GLUCAN 1,3-BETA-GLUCOSIDASE 2"/>
    <property type="match status" value="1"/>
</dbReference>
<dbReference type="SUPFAM" id="SSF51445">
    <property type="entry name" value="(Trans)glycosidases"/>
    <property type="match status" value="1"/>
</dbReference>
<evidence type="ECO:0000256" key="8">
    <source>
        <dbReference type="ARBA" id="ARBA00023136"/>
    </source>
</evidence>
<evidence type="ECO:0000256" key="2">
    <source>
        <dbReference type="ARBA" id="ARBA00005641"/>
    </source>
</evidence>
<dbReference type="Proteomes" id="UP000284657">
    <property type="component" value="Unassembled WGS sequence"/>
</dbReference>
<comment type="subcellular location">
    <subcellularLocation>
        <location evidence="1">Cell membrane</location>
        <topology evidence="1">Single-pass type II membrane protein</topology>
    </subcellularLocation>
</comment>
<dbReference type="GO" id="GO:0004338">
    <property type="term" value="F:glucan exo-1,3-beta-glucosidase activity"/>
    <property type="evidence" value="ECO:0007669"/>
    <property type="project" value="UniProtKB-EC"/>
</dbReference>
<feature type="transmembrane region" description="Helical" evidence="17">
    <location>
        <begin position="880"/>
        <end position="906"/>
    </location>
</feature>
<keyword evidence="5" id="KW-0378">Hydrolase</keyword>
<evidence type="ECO:0000313" key="20">
    <source>
        <dbReference type="EMBL" id="RLN62192.1"/>
    </source>
</evidence>
<dbReference type="EMBL" id="MBDO02000130">
    <property type="protein sequence ID" value="RLN62192.1"/>
    <property type="molecule type" value="Genomic_DNA"/>
</dbReference>
<evidence type="ECO:0000256" key="5">
    <source>
        <dbReference type="ARBA" id="ARBA00022801"/>
    </source>
</evidence>
<sequence length="1224" mass="133985">MGTVQDQGSDTSQTSTTSSSSSSTHIQYSIRNGETTSKGVNLGSWLVAENWMTNSADFWKGAVNASQGEYTAIAEATDPDTIRSHLDYHHSTFINESDIADIAAVGINTVRVPIGYWIVGFDDSDPSGKEEWKVYTNGTIKYLDALITDWAKKYNIAVLLSIHAAKGSQNGADHSSPSVYGSEFWGSYSENVNNTITMVSYLADRYKDEEAFLGFGLLNEPNGDTTTDVLYDYYEQAYTAIRATGSECVLTVAPLLYEQSPDVLTDFMLAPSYTNVWVEWHPYFVWGYDDVSDEDLVNTSVKVNFQGDMTQWNSVAGHNRLFIGEWCFATNGKFENNEDLFYEFAQAETDVVFCCVPVSFNLQVAAIDRFILRFPSAHLATRASVCRDNDITGERTRGLLTMKRSPRQSLDVISKLRGVNAVTFAQDGRQLEIAVSSISANRRLDASSDATTQATKVGASVRKAIKQLRGGTPKFYNDLITAVKITMCEQELEKNEVRFVSSSDDNAYKDDDGNCVKLPTSTLSDDDATQAYAQGQCEVKPNCYWAPIEDGDTSRARVYADPDSTMDKKGADAKLKEWATGVIGFIIPGVVLAILSLLTMIFFFICRCCCGRCGGRSPREEGYTCMQKFLPLLFFVLFTIGIVGVSAAAFVYRGTMIGAVGDIFNATTGTLDNVSIWVVEIRTPLEEIRDKVLSSADLVTDKLKDTSFIEDGVDGLELKLDTFSNNSANRTLPEGCAIDTSASQDNTATDGGFCAPCQACTTISSEMDKASKQIETNAKPGVQQLNTVRQQLNGQLVSISQSVRDGVNTQVGTANDLIKMVDNVNGDVGDYDTKFKGYRDQLGYAVMGLFALALVVVVVGFVGILFGLTPLKALANIMHFAYFFGFIALFLTFIISAIVLAVGVVLGDVCEVTTIFSANWTVPLGDSAKVVDACFNNESLIDTFNLSSKLEFARGGVQFPDIDMTSMLDFSELDTFSSTILATNESTFTFDDSKYDDAFTALNKYAAQTSTSCNPSPSGPYTKANVEQPWVDNNQPAPSPEPTPRDYIEALYKSYDSTCTGATSANGLKFTCRKPGATCSFSYFMGESFEVLVDMAGVKAGMSTFITQLHTNVTDVTTYTDTFKSNISTLNIAVNNIKDDLQSSLIAYVGEFEDAMHCYFLRDGYDQIFEALCGKLMPSLTMIALMLFLAGVFLIPVNVCLIIGVKRLKAHGNGHIMNNEMKFQ</sequence>
<dbReference type="PANTHER" id="PTHR31297">
    <property type="entry name" value="GLUCAN ENDO-1,6-BETA-GLUCOSIDASE B"/>
    <property type="match status" value="1"/>
</dbReference>
<keyword evidence="8 17" id="KW-0472">Membrane</keyword>
<dbReference type="InterPro" id="IPR018087">
    <property type="entry name" value="Glyco_hydro_5_CS"/>
</dbReference>
<evidence type="ECO:0000259" key="18">
    <source>
        <dbReference type="Pfam" id="PF00150"/>
    </source>
</evidence>
<protein>
    <recommendedName>
        <fullName evidence="14">glucan 1,3-beta-glucosidase</fullName>
        <ecNumber evidence="14">3.2.1.58</ecNumber>
    </recommendedName>
    <alternativeName>
        <fullName evidence="15">Exo-1,3-beta-glucanase D</fullName>
    </alternativeName>
</protein>
<evidence type="ECO:0000256" key="7">
    <source>
        <dbReference type="ARBA" id="ARBA00022989"/>
    </source>
</evidence>
<dbReference type="OrthoDB" id="193965at2759"/>
<evidence type="ECO:0000256" key="6">
    <source>
        <dbReference type="ARBA" id="ARBA00022968"/>
    </source>
</evidence>
<proteinExistence type="inferred from homology"/>
<evidence type="ECO:0000256" key="12">
    <source>
        <dbReference type="ARBA" id="ARBA00036824"/>
    </source>
</evidence>
<dbReference type="GO" id="GO:0009986">
    <property type="term" value="C:cell surface"/>
    <property type="evidence" value="ECO:0007669"/>
    <property type="project" value="TreeGrafter"/>
</dbReference>
<dbReference type="EMBL" id="MBAD02001277">
    <property type="protein sequence ID" value="RLN56356.1"/>
    <property type="molecule type" value="Genomic_DNA"/>
</dbReference>
<feature type="transmembrane region" description="Helical" evidence="17">
    <location>
        <begin position="578"/>
        <end position="608"/>
    </location>
</feature>
<comment type="catalytic activity">
    <reaction evidence="12">
        <text>Successive hydrolysis of beta-D-glucose units from the non-reducing ends of (1-&gt;3)-beta-D-glucans, releasing alpha-glucose.</text>
        <dbReference type="EC" id="3.2.1.58"/>
    </reaction>
</comment>
<evidence type="ECO:0000313" key="21">
    <source>
        <dbReference type="Proteomes" id="UP000277300"/>
    </source>
</evidence>
<evidence type="ECO:0000256" key="13">
    <source>
        <dbReference type="ARBA" id="ARBA00037126"/>
    </source>
</evidence>
<keyword evidence="6" id="KW-0735">Signal-anchor</keyword>
<evidence type="ECO:0000313" key="19">
    <source>
        <dbReference type="EMBL" id="RLN56356.1"/>
    </source>
</evidence>
<keyword evidence="4 17" id="KW-0812">Transmembrane</keyword>
<feature type="region of interest" description="Disordered" evidence="16">
    <location>
        <begin position="1013"/>
        <end position="1043"/>
    </location>
</feature>
<reference evidence="21 22" key="1">
    <citation type="submission" date="2018-07" db="EMBL/GenBank/DDBJ databases">
        <title>Genome sequencing of oomycete isolates from Chile give support for New Zealand origin for Phytophthora kernoviae and make available the first Nothophytophthora sp. genome.</title>
        <authorList>
            <person name="Studholme D.J."/>
            <person name="Sanfuentes E."/>
            <person name="Panda P."/>
            <person name="Hill R."/>
            <person name="Sambles C."/>
            <person name="Grant M."/>
            <person name="Williams N.M."/>
            <person name="Mcdougal R.L."/>
        </authorList>
    </citation>
    <scope>NUCLEOTIDE SEQUENCE [LARGE SCALE GENOMIC DNA]</scope>
    <source>
        <strain evidence="20">Chile6</strain>
        <strain evidence="19">Chile7</strain>
    </source>
</reference>
<accession>A0A3F2RS76</accession>
<dbReference type="Pfam" id="PF00150">
    <property type="entry name" value="Cellulase"/>
    <property type="match status" value="1"/>
</dbReference>
<feature type="transmembrane region" description="Helical" evidence="17">
    <location>
        <begin position="1182"/>
        <end position="1205"/>
    </location>
</feature>
<feature type="transmembrane region" description="Helical" evidence="17">
    <location>
        <begin position="842"/>
        <end position="868"/>
    </location>
</feature>
<evidence type="ECO:0000256" key="3">
    <source>
        <dbReference type="ARBA" id="ARBA00022475"/>
    </source>
</evidence>
<keyword evidence="9" id="KW-0325">Glycoprotein</keyword>
<dbReference type="GO" id="GO:0071555">
    <property type="term" value="P:cell wall organization"/>
    <property type="evidence" value="ECO:0007669"/>
    <property type="project" value="UniProtKB-KW"/>
</dbReference>
<comment type="function">
    <text evidence="13">Glucosidase involved in the degradation of cellulosic biomass. Active on lichenan.</text>
</comment>
<keyword evidence="3" id="KW-1003">Cell membrane</keyword>
<organism evidence="20 21">
    <name type="scientific">Phytophthora kernoviae</name>
    <dbReference type="NCBI Taxonomy" id="325452"/>
    <lineage>
        <taxon>Eukaryota</taxon>
        <taxon>Sar</taxon>
        <taxon>Stramenopiles</taxon>
        <taxon>Oomycota</taxon>
        <taxon>Peronosporomycetes</taxon>
        <taxon>Peronosporales</taxon>
        <taxon>Peronosporaceae</taxon>
        <taxon>Phytophthora</taxon>
    </lineage>
</organism>
<dbReference type="InterPro" id="IPR017853">
    <property type="entry name" value="GH"/>
</dbReference>
<dbReference type="EC" id="3.2.1.58" evidence="14"/>
<evidence type="ECO:0000256" key="17">
    <source>
        <dbReference type="SAM" id="Phobius"/>
    </source>
</evidence>
<dbReference type="AlphaFoldDB" id="A0A3F2RS76"/>
<evidence type="ECO:0000256" key="4">
    <source>
        <dbReference type="ARBA" id="ARBA00022692"/>
    </source>
</evidence>
<evidence type="ECO:0000256" key="16">
    <source>
        <dbReference type="SAM" id="MobiDB-lite"/>
    </source>
</evidence>
<dbReference type="InterPro" id="IPR050386">
    <property type="entry name" value="Glycosyl_hydrolase_5"/>
</dbReference>
<dbReference type="InterPro" id="IPR001547">
    <property type="entry name" value="Glyco_hydro_5"/>
</dbReference>
<dbReference type="GO" id="GO:0005886">
    <property type="term" value="C:plasma membrane"/>
    <property type="evidence" value="ECO:0007669"/>
    <property type="project" value="UniProtKB-SubCell"/>
</dbReference>
<comment type="similarity">
    <text evidence="2">Belongs to the glycosyl hydrolase 5 (cellulase A) family.</text>
</comment>
<keyword evidence="11" id="KW-0961">Cell wall biogenesis/degradation</keyword>
<dbReference type="FunFam" id="3.20.20.80:FF:000113">
    <property type="entry name" value="Glucan 1,3-beta-glucosidase"/>
    <property type="match status" value="1"/>
</dbReference>
<evidence type="ECO:0000256" key="1">
    <source>
        <dbReference type="ARBA" id="ARBA00004401"/>
    </source>
</evidence>
<evidence type="ECO:0000256" key="15">
    <source>
        <dbReference type="ARBA" id="ARBA00041260"/>
    </source>
</evidence>
<evidence type="ECO:0000256" key="9">
    <source>
        <dbReference type="ARBA" id="ARBA00023180"/>
    </source>
</evidence>
<gene>
    <name evidence="19" type="ORF">BBJ29_003251</name>
    <name evidence="20" type="ORF">BBP00_00004923</name>
</gene>
<evidence type="ECO:0000256" key="10">
    <source>
        <dbReference type="ARBA" id="ARBA00023295"/>
    </source>
</evidence>
<evidence type="ECO:0000313" key="22">
    <source>
        <dbReference type="Proteomes" id="UP000284657"/>
    </source>
</evidence>
<dbReference type="GO" id="GO:0005576">
    <property type="term" value="C:extracellular region"/>
    <property type="evidence" value="ECO:0007669"/>
    <property type="project" value="TreeGrafter"/>
</dbReference>
<feature type="region of interest" description="Disordered" evidence="16">
    <location>
        <begin position="1"/>
        <end position="27"/>
    </location>
</feature>
<feature type="domain" description="Glycoside hydrolase family 5" evidence="18">
    <location>
        <begin position="92"/>
        <end position="350"/>
    </location>
</feature>
<comment type="caution">
    <text evidence="20">The sequence shown here is derived from an EMBL/GenBank/DDBJ whole genome shotgun (WGS) entry which is preliminary data.</text>
</comment>
<keyword evidence="7 17" id="KW-1133">Transmembrane helix</keyword>
<dbReference type="PROSITE" id="PS00659">
    <property type="entry name" value="GLYCOSYL_HYDROL_F5"/>
    <property type="match status" value="1"/>
</dbReference>
<dbReference type="Gene3D" id="3.20.20.80">
    <property type="entry name" value="Glycosidases"/>
    <property type="match status" value="1"/>
</dbReference>
<feature type="compositionally biased region" description="Low complexity" evidence="16">
    <location>
        <begin position="9"/>
        <end position="24"/>
    </location>
</feature>
<dbReference type="GO" id="GO:0009251">
    <property type="term" value="P:glucan catabolic process"/>
    <property type="evidence" value="ECO:0007669"/>
    <property type="project" value="TreeGrafter"/>
</dbReference>
<dbReference type="Proteomes" id="UP000277300">
    <property type="component" value="Unassembled WGS sequence"/>
</dbReference>
<keyword evidence="10" id="KW-0326">Glycosidase</keyword>
<name>A0A3F2RS76_9STRA</name>
<feature type="transmembrane region" description="Helical" evidence="17">
    <location>
        <begin position="629"/>
        <end position="652"/>
    </location>
</feature>
<evidence type="ECO:0000256" key="14">
    <source>
        <dbReference type="ARBA" id="ARBA00038929"/>
    </source>
</evidence>